<name>A0A102JQU5_9BURK</name>
<evidence type="ECO:0000313" key="2">
    <source>
        <dbReference type="EMBL" id="KUZ88083.1"/>
    </source>
</evidence>
<accession>A0A102JQU5</accession>
<dbReference type="AlphaFoldDB" id="A0A102JQU5"/>
<dbReference type="Pfam" id="PF20411">
    <property type="entry name" value="DUF6697"/>
    <property type="match status" value="1"/>
</dbReference>
<proteinExistence type="predicted"/>
<sequence length="126" mass="13812">MFELNKHYTREFIHTACGGSKQAFLPTKNGKVVAACLRTDLNPHAPDVIICDGSASARAAGRTLANQGGAIPVFIKMETDAFRFVGMFAVSESLTIPLDYQQLVRNSGFTTGQVSRVLKMKRYDRA</sequence>
<comment type="caution">
    <text evidence="2">The sequence shown here is derived from an EMBL/GenBank/DDBJ whole genome shotgun (WGS) entry which is preliminary data.</text>
</comment>
<dbReference type="EMBL" id="LOTN01000038">
    <property type="protein sequence ID" value="KUZ88083.1"/>
    <property type="molecule type" value="Genomic_DNA"/>
</dbReference>
<evidence type="ECO:0000313" key="3">
    <source>
        <dbReference type="Proteomes" id="UP000065521"/>
    </source>
</evidence>
<protein>
    <recommendedName>
        <fullName evidence="1">DUF6697 domain-containing protein</fullName>
    </recommendedName>
</protein>
<feature type="domain" description="DUF6697" evidence="1">
    <location>
        <begin position="8"/>
        <end position="93"/>
    </location>
</feature>
<organism evidence="2 3">
    <name type="scientific">Burkholderia ubonensis</name>
    <dbReference type="NCBI Taxonomy" id="101571"/>
    <lineage>
        <taxon>Bacteria</taxon>
        <taxon>Pseudomonadati</taxon>
        <taxon>Pseudomonadota</taxon>
        <taxon>Betaproteobacteria</taxon>
        <taxon>Burkholderiales</taxon>
        <taxon>Burkholderiaceae</taxon>
        <taxon>Burkholderia</taxon>
        <taxon>Burkholderia cepacia complex</taxon>
    </lineage>
</organism>
<reference evidence="2 3" key="1">
    <citation type="submission" date="2015-11" db="EMBL/GenBank/DDBJ databases">
        <title>Expanding the genomic diversity of Burkholderia species for the development of highly accurate diagnostics.</title>
        <authorList>
            <person name="Sahl J."/>
            <person name="Keim P."/>
            <person name="Wagner D."/>
        </authorList>
    </citation>
    <scope>NUCLEOTIDE SEQUENCE [LARGE SCALE GENOMIC DNA]</scope>
    <source>
        <strain evidence="2 3">RF32-BP4</strain>
    </source>
</reference>
<gene>
    <name evidence="2" type="ORF">WI38_20650</name>
</gene>
<evidence type="ECO:0000259" key="1">
    <source>
        <dbReference type="Pfam" id="PF20411"/>
    </source>
</evidence>
<dbReference type="RefSeq" id="WP_059634905.1">
    <property type="nucleotide sequence ID" value="NZ_CP013371.1"/>
</dbReference>
<dbReference type="Proteomes" id="UP000065521">
    <property type="component" value="Unassembled WGS sequence"/>
</dbReference>
<dbReference type="InterPro" id="IPR046520">
    <property type="entry name" value="DUF6697"/>
</dbReference>